<protein>
    <recommendedName>
        <fullName evidence="5">PEP-CTERM protein-sorting domain-containing protein</fullName>
    </recommendedName>
</protein>
<feature type="transmembrane region" description="Helical" evidence="1">
    <location>
        <begin position="200"/>
        <end position="221"/>
    </location>
</feature>
<evidence type="ECO:0000256" key="2">
    <source>
        <dbReference type="SAM" id="SignalP"/>
    </source>
</evidence>
<keyword evidence="1" id="KW-0472">Membrane</keyword>
<dbReference type="AlphaFoldDB" id="A0A518GVU5"/>
<keyword evidence="4" id="KW-1185">Reference proteome</keyword>
<organism evidence="3 4">
    <name type="scientific">Tautonia plasticadhaerens</name>
    <dbReference type="NCBI Taxonomy" id="2527974"/>
    <lineage>
        <taxon>Bacteria</taxon>
        <taxon>Pseudomonadati</taxon>
        <taxon>Planctomycetota</taxon>
        <taxon>Planctomycetia</taxon>
        <taxon>Isosphaerales</taxon>
        <taxon>Isosphaeraceae</taxon>
        <taxon>Tautonia</taxon>
    </lineage>
</organism>
<reference evidence="3 4" key="1">
    <citation type="submission" date="2019-02" db="EMBL/GenBank/DDBJ databases">
        <title>Deep-cultivation of Planctomycetes and their phenomic and genomic characterization uncovers novel biology.</title>
        <authorList>
            <person name="Wiegand S."/>
            <person name="Jogler M."/>
            <person name="Boedeker C."/>
            <person name="Pinto D."/>
            <person name="Vollmers J."/>
            <person name="Rivas-Marin E."/>
            <person name="Kohn T."/>
            <person name="Peeters S.H."/>
            <person name="Heuer A."/>
            <person name="Rast P."/>
            <person name="Oberbeckmann S."/>
            <person name="Bunk B."/>
            <person name="Jeske O."/>
            <person name="Meyerdierks A."/>
            <person name="Storesund J.E."/>
            <person name="Kallscheuer N."/>
            <person name="Luecker S."/>
            <person name="Lage O.M."/>
            <person name="Pohl T."/>
            <person name="Merkel B.J."/>
            <person name="Hornburger P."/>
            <person name="Mueller R.-W."/>
            <person name="Bruemmer F."/>
            <person name="Labrenz M."/>
            <person name="Spormann A.M."/>
            <person name="Op den Camp H."/>
            <person name="Overmann J."/>
            <person name="Amann R."/>
            <person name="Jetten M.S.M."/>
            <person name="Mascher T."/>
            <person name="Medema M.H."/>
            <person name="Devos D.P."/>
            <person name="Kaster A.-K."/>
            <person name="Ovreas L."/>
            <person name="Rohde M."/>
            <person name="Galperin M.Y."/>
            <person name="Jogler C."/>
        </authorList>
    </citation>
    <scope>NUCLEOTIDE SEQUENCE [LARGE SCALE GENOMIC DNA]</scope>
    <source>
        <strain evidence="3 4">ElP</strain>
    </source>
</reference>
<evidence type="ECO:0008006" key="5">
    <source>
        <dbReference type="Google" id="ProtNLM"/>
    </source>
</evidence>
<keyword evidence="2" id="KW-0732">Signal</keyword>
<feature type="signal peptide" evidence="2">
    <location>
        <begin position="1"/>
        <end position="23"/>
    </location>
</feature>
<gene>
    <name evidence="3" type="ORF">ElP_05600</name>
</gene>
<evidence type="ECO:0000313" key="3">
    <source>
        <dbReference type="EMBL" id="QDV32720.1"/>
    </source>
</evidence>
<name>A0A518GVU5_9BACT</name>
<keyword evidence="1" id="KW-0812">Transmembrane</keyword>
<dbReference type="Proteomes" id="UP000317835">
    <property type="component" value="Chromosome"/>
</dbReference>
<dbReference type="RefSeq" id="WP_145267018.1">
    <property type="nucleotide sequence ID" value="NZ_CP036426.1"/>
</dbReference>
<evidence type="ECO:0000313" key="4">
    <source>
        <dbReference type="Proteomes" id="UP000317835"/>
    </source>
</evidence>
<proteinExistence type="predicted"/>
<accession>A0A518GVU5</accession>
<feature type="chain" id="PRO_5021836526" description="PEP-CTERM protein-sorting domain-containing protein" evidence="2">
    <location>
        <begin position="24"/>
        <end position="235"/>
    </location>
</feature>
<evidence type="ECO:0000256" key="1">
    <source>
        <dbReference type="SAM" id="Phobius"/>
    </source>
</evidence>
<keyword evidence="1" id="KW-1133">Transmembrane helix</keyword>
<sequence length="235" mass="24402" precursor="true">MNLPRRLGLSAIILALISLPSRAELIVDQSFPPPDPPPAGQYFGINLDNSVFPTSLIGQSFTPTFSGIDAIAFFLQDDEPSDGRGGSFFVELMTGDLSTILATSGTVALGDGFGAGATFDDPKNVTGSEALFVFGSTVALTPGEIYAAVLRKEEGGRFLVRGRPTDGYLGGRYLGSSDPNNDLFFREGSLIRAIPEPPGILLSGLGLGAVALAVGLSRAVLRRPGEGRAGGPTIS</sequence>
<dbReference type="EMBL" id="CP036426">
    <property type="protein sequence ID" value="QDV32720.1"/>
    <property type="molecule type" value="Genomic_DNA"/>
</dbReference>
<dbReference type="KEGG" id="tpla:ElP_05600"/>